<comment type="caution">
    <text evidence="1">The sequence shown here is derived from an EMBL/GenBank/DDBJ whole genome shotgun (WGS) entry which is preliminary data.</text>
</comment>
<dbReference type="EMBL" id="CAJJDP010000097">
    <property type="protein sequence ID" value="CAD8190633.1"/>
    <property type="molecule type" value="Genomic_DNA"/>
</dbReference>
<sequence length="66" mass="7805">MYVNGLEHQFEVLLFQSLKQFATTQMHLMCQYIEQNQQQEGFQKSLFVYAYNELLIDGVSQVVLNK</sequence>
<proteinExistence type="predicted"/>
<organism evidence="1 2">
    <name type="scientific">Paramecium octaurelia</name>
    <dbReference type="NCBI Taxonomy" id="43137"/>
    <lineage>
        <taxon>Eukaryota</taxon>
        <taxon>Sar</taxon>
        <taxon>Alveolata</taxon>
        <taxon>Ciliophora</taxon>
        <taxon>Intramacronucleata</taxon>
        <taxon>Oligohymenophorea</taxon>
        <taxon>Peniculida</taxon>
        <taxon>Parameciidae</taxon>
        <taxon>Paramecium</taxon>
    </lineage>
</organism>
<keyword evidence="2" id="KW-1185">Reference proteome</keyword>
<accession>A0A8S1WLW5</accession>
<protein>
    <submittedName>
        <fullName evidence="1">Uncharacterized protein</fullName>
    </submittedName>
</protein>
<evidence type="ECO:0000313" key="1">
    <source>
        <dbReference type="EMBL" id="CAD8190633.1"/>
    </source>
</evidence>
<gene>
    <name evidence="1" type="ORF">POCTA_138.1.T0980015</name>
</gene>
<dbReference type="Proteomes" id="UP000683925">
    <property type="component" value="Unassembled WGS sequence"/>
</dbReference>
<dbReference type="AlphaFoldDB" id="A0A8S1WLW5"/>
<name>A0A8S1WLW5_PAROT</name>
<reference evidence="1" key="1">
    <citation type="submission" date="2021-01" db="EMBL/GenBank/DDBJ databases">
        <authorList>
            <consortium name="Genoscope - CEA"/>
            <person name="William W."/>
        </authorList>
    </citation>
    <scope>NUCLEOTIDE SEQUENCE</scope>
</reference>
<evidence type="ECO:0000313" key="2">
    <source>
        <dbReference type="Proteomes" id="UP000683925"/>
    </source>
</evidence>